<proteinExistence type="predicted"/>
<dbReference type="EMBL" id="CP007026">
    <property type="protein sequence ID" value="AJA91999.1"/>
    <property type="molecule type" value="Genomic_DNA"/>
</dbReference>
<dbReference type="GeneID" id="24816585"/>
<dbReference type="Gene3D" id="2.60.120.630">
    <property type="entry name" value="mth639 domain like"/>
    <property type="match status" value="1"/>
</dbReference>
<dbReference type="KEGG" id="nbv:T478_0694"/>
<name>A0A0A7UYX1_9ARCH</name>
<reference evidence="1 2" key="1">
    <citation type="journal article" date="2015" name="Proc. Natl. Acad. Sci. U.S.A.">
        <title>Genomic and proteomic characterization of "Candidatus Nitrosopelagicus brevis": An ammonia-oxidizing archaeon from the open ocean.</title>
        <authorList>
            <person name="Santoro A.E."/>
            <person name="Dupont C.L."/>
            <person name="Richter R.A."/>
            <person name="Craig M.T."/>
            <person name="Carini P."/>
            <person name="McIlvin M.R."/>
            <person name="Yang Y."/>
            <person name="Orsi W.D."/>
            <person name="Moran D.M."/>
            <person name="Saito M.A."/>
        </authorList>
    </citation>
    <scope>NUCLEOTIDE SEQUENCE [LARGE SCALE GENOMIC DNA]</scope>
    <source>
        <strain evidence="2">V2</strain>
    </source>
</reference>
<accession>A0A0A7UYX1</accession>
<dbReference type="InterPro" id="IPR023131">
    <property type="entry name" value="Mth639-like_dom_sf"/>
</dbReference>
<dbReference type="Proteomes" id="UP000030944">
    <property type="component" value="Chromosome"/>
</dbReference>
<protein>
    <submittedName>
        <fullName evidence="1">PF04027 domain protein</fullName>
    </submittedName>
</protein>
<organism evidence="1 2">
    <name type="scientific">Candidatus Nitrosopelagicus brevis</name>
    <dbReference type="NCBI Taxonomy" id="1410606"/>
    <lineage>
        <taxon>Archaea</taxon>
        <taxon>Nitrososphaerota</taxon>
    </lineage>
</organism>
<dbReference type="PANTHER" id="PTHR40696">
    <property type="entry name" value="DUF371 FAMILY PROTEIN"/>
    <property type="match status" value="1"/>
</dbReference>
<dbReference type="Pfam" id="PF04027">
    <property type="entry name" value="DUF371"/>
    <property type="match status" value="1"/>
</dbReference>
<dbReference type="STRING" id="1410606.T478_0694"/>
<dbReference type="InterPro" id="IPR007171">
    <property type="entry name" value="DUF371"/>
</dbReference>
<gene>
    <name evidence="1" type="ORF">T478_0694</name>
</gene>
<dbReference type="HOGENOM" id="CLU_135994_0_0_2"/>
<evidence type="ECO:0000313" key="2">
    <source>
        <dbReference type="Proteomes" id="UP000030944"/>
    </source>
</evidence>
<dbReference type="AlphaFoldDB" id="A0A0A7UYX1"/>
<evidence type="ECO:0000313" key="1">
    <source>
        <dbReference type="EMBL" id="AJA91999.1"/>
    </source>
</evidence>
<sequence length="146" mass="16294">MSQKFQNIMKLVIPFTGHKEVLSLHEKTLEITKDDSLTSQGDCIVGVNSGISCIDLPDKMKKKIQNPESKIRFTIKAGKFSFKIQGHGSPKLTLKHVSDIVLRKSAFTCSRTIAINCDKASSDIPRDFVHLLQNPQTKGKMIIEVL</sequence>
<dbReference type="PANTHER" id="PTHR40696:SF1">
    <property type="entry name" value="DUF371 DOMAIN-CONTAINING PROTEIN"/>
    <property type="match status" value="1"/>
</dbReference>
<dbReference type="RefSeq" id="WP_425320014.1">
    <property type="nucleotide sequence ID" value="NZ_CP007026.1"/>
</dbReference>